<accession>A0A2A5IYG5</accession>
<gene>
    <name evidence="1" type="ORF">CHR55_32505</name>
</gene>
<dbReference type="RefSeq" id="WP_024488068.1">
    <property type="nucleotide sequence ID" value="NZ_CP063235.1"/>
</dbReference>
<name>A0A069JEZ6_RHOSG</name>
<reference evidence="1 2" key="1">
    <citation type="submission" date="2017-07" db="EMBL/GenBank/DDBJ databases">
        <title>Draft sequence of Rhodococcus enclensis 23b-28.</title>
        <authorList>
            <person name="Besaury L."/>
            <person name="Sancelme M."/>
            <person name="Amato P."/>
            <person name="Lallement A."/>
            <person name="Delort A.-M."/>
        </authorList>
    </citation>
    <scope>NUCLEOTIDE SEQUENCE [LARGE SCALE GENOMIC DNA]</scope>
    <source>
        <strain evidence="1 2">23b-28</strain>
    </source>
</reference>
<dbReference type="Proteomes" id="UP000230886">
    <property type="component" value="Unassembled WGS sequence"/>
</dbReference>
<dbReference type="AlphaFoldDB" id="A0A069JEZ6"/>
<evidence type="ECO:0000313" key="2">
    <source>
        <dbReference type="Proteomes" id="UP000230886"/>
    </source>
</evidence>
<evidence type="ECO:0000313" key="1">
    <source>
        <dbReference type="EMBL" id="PCK22384.1"/>
    </source>
</evidence>
<dbReference type="EMBL" id="NOVD01000072">
    <property type="protein sequence ID" value="PCK22384.1"/>
    <property type="molecule type" value="Genomic_DNA"/>
</dbReference>
<comment type="caution">
    <text evidence="1">The sequence shown here is derived from an EMBL/GenBank/DDBJ whole genome shotgun (WGS) entry which is preliminary data.</text>
</comment>
<sequence>MSIYRIIWWVAAAILTASGGIVAAATVPTDILVSAVIAAVLIGGGSPWLRPITLRTTPPPRTLLTIALRDGATWAAVVITVIGLIALSGAAALPLILLMTLTSAPMCRYIGGRVEFTQALPCSPKSPLIRTSTVDVPLLPLPDCSQLSDEALCRCWRMSWPALQNGPSPSPSTTDALHLARTRERYLDEIERRDPRGFARWLSSGARAGSDPAKFLTTRDHPQPPTPQP</sequence>
<proteinExistence type="predicted"/>
<organism evidence="1 2">
    <name type="scientific">Rhodococcus qingshengii</name>
    <dbReference type="NCBI Taxonomy" id="334542"/>
    <lineage>
        <taxon>Bacteria</taxon>
        <taxon>Bacillati</taxon>
        <taxon>Actinomycetota</taxon>
        <taxon>Actinomycetes</taxon>
        <taxon>Mycobacteriales</taxon>
        <taxon>Nocardiaceae</taxon>
        <taxon>Rhodococcus</taxon>
        <taxon>Rhodococcus erythropolis group</taxon>
    </lineage>
</organism>
<protein>
    <submittedName>
        <fullName evidence="1">Uncharacterized protein</fullName>
    </submittedName>
</protein>
<accession>A0A069JEZ6</accession>